<proteinExistence type="predicted"/>
<protein>
    <submittedName>
        <fullName evidence="4">Putative secreted protein</fullName>
    </submittedName>
</protein>
<feature type="region of interest" description="Disordered" evidence="1">
    <location>
        <begin position="23"/>
        <end position="67"/>
    </location>
</feature>
<dbReference type="Pfam" id="PF14016">
    <property type="entry name" value="DUF4232"/>
    <property type="match status" value="1"/>
</dbReference>
<feature type="signal peptide" evidence="2">
    <location>
        <begin position="1"/>
        <end position="27"/>
    </location>
</feature>
<dbReference type="Proteomes" id="UP000254467">
    <property type="component" value="Unassembled WGS sequence"/>
</dbReference>
<dbReference type="RefSeq" id="WP_018580531.1">
    <property type="nucleotide sequence ID" value="NZ_UFXQ01000001.1"/>
</dbReference>
<feature type="compositionally biased region" description="Low complexity" evidence="1">
    <location>
        <begin position="23"/>
        <end position="36"/>
    </location>
</feature>
<organism evidence="4 5">
    <name type="scientific">Corynebacterium pilosum</name>
    <dbReference type="NCBI Taxonomy" id="35756"/>
    <lineage>
        <taxon>Bacteria</taxon>
        <taxon>Bacillati</taxon>
        <taxon>Actinomycetota</taxon>
        <taxon>Actinomycetes</taxon>
        <taxon>Mycobacteriales</taxon>
        <taxon>Corynebacteriaceae</taxon>
        <taxon>Corynebacterium</taxon>
    </lineage>
</organism>
<dbReference type="OrthoDB" id="3268346at2"/>
<feature type="domain" description="DUF4232" evidence="3">
    <location>
        <begin position="72"/>
        <end position="201"/>
    </location>
</feature>
<reference evidence="4 5" key="1">
    <citation type="submission" date="2018-06" db="EMBL/GenBank/DDBJ databases">
        <authorList>
            <consortium name="Pathogen Informatics"/>
            <person name="Doyle S."/>
        </authorList>
    </citation>
    <scope>NUCLEOTIDE SEQUENCE [LARGE SCALE GENOMIC DNA]</scope>
    <source>
        <strain evidence="4 5">NCTC11862</strain>
    </source>
</reference>
<evidence type="ECO:0000256" key="1">
    <source>
        <dbReference type="SAM" id="MobiDB-lite"/>
    </source>
</evidence>
<dbReference type="EMBL" id="UFXQ01000001">
    <property type="protein sequence ID" value="STC68173.1"/>
    <property type="molecule type" value="Genomic_DNA"/>
</dbReference>
<gene>
    <name evidence="4" type="ORF">NCTC11862_00098</name>
</gene>
<evidence type="ECO:0000313" key="5">
    <source>
        <dbReference type="Proteomes" id="UP000254467"/>
    </source>
</evidence>
<name>A0A376CIQ9_9CORY</name>
<dbReference type="InterPro" id="IPR025326">
    <property type="entry name" value="DUF4232"/>
</dbReference>
<feature type="chain" id="PRO_5016911481" evidence="2">
    <location>
        <begin position="28"/>
        <end position="202"/>
    </location>
</feature>
<sequence>MPKLNRLLIVAATAALLTACGSGAESAAPSPTAAPEVLQNDLPSESPAPEMAPETTGNRQEDLTAGTDKDACIASNLDVTLANEEGSAGSRALELEFTNTGDTCEMIGFPTVTVVGDGTGRQIGATASREPVSTDYVTLKKGDSATSTVTVAESDAATCNPTDADGLRVFPPANTNSIYVPVPGLEGCDNPDLSTLTVGPVL</sequence>
<keyword evidence="5" id="KW-1185">Reference proteome</keyword>
<evidence type="ECO:0000313" key="4">
    <source>
        <dbReference type="EMBL" id="STC68173.1"/>
    </source>
</evidence>
<dbReference type="STRING" id="35756.GCA_001044155_01352"/>
<dbReference type="PROSITE" id="PS51257">
    <property type="entry name" value="PROKAR_LIPOPROTEIN"/>
    <property type="match status" value="1"/>
</dbReference>
<feature type="compositionally biased region" description="Low complexity" evidence="1">
    <location>
        <begin position="43"/>
        <end position="54"/>
    </location>
</feature>
<evidence type="ECO:0000259" key="3">
    <source>
        <dbReference type="Pfam" id="PF14016"/>
    </source>
</evidence>
<dbReference type="AlphaFoldDB" id="A0A376CIQ9"/>
<evidence type="ECO:0000256" key="2">
    <source>
        <dbReference type="SAM" id="SignalP"/>
    </source>
</evidence>
<accession>A0A376CIQ9</accession>
<keyword evidence="2" id="KW-0732">Signal</keyword>